<evidence type="ECO:0000313" key="2">
    <source>
        <dbReference type="EMBL" id="KIW02603.1"/>
    </source>
</evidence>
<evidence type="ECO:0000256" key="1">
    <source>
        <dbReference type="SAM" id="MobiDB-lite"/>
    </source>
</evidence>
<gene>
    <name evidence="2" type="ORF">PV09_06052</name>
</gene>
<dbReference type="RefSeq" id="XP_016212472.1">
    <property type="nucleotide sequence ID" value="XM_016359636.1"/>
</dbReference>
<feature type="region of interest" description="Disordered" evidence="1">
    <location>
        <begin position="73"/>
        <end position="147"/>
    </location>
</feature>
<organism evidence="2 3">
    <name type="scientific">Verruconis gallopava</name>
    <dbReference type="NCBI Taxonomy" id="253628"/>
    <lineage>
        <taxon>Eukaryota</taxon>
        <taxon>Fungi</taxon>
        <taxon>Dikarya</taxon>
        <taxon>Ascomycota</taxon>
        <taxon>Pezizomycotina</taxon>
        <taxon>Dothideomycetes</taxon>
        <taxon>Pleosporomycetidae</taxon>
        <taxon>Venturiales</taxon>
        <taxon>Sympoventuriaceae</taxon>
        <taxon>Verruconis</taxon>
    </lineage>
</organism>
<feature type="compositionally biased region" description="Basic residues" evidence="1">
    <location>
        <begin position="1"/>
        <end position="20"/>
    </location>
</feature>
<accession>A0A0D2A789</accession>
<feature type="compositionally biased region" description="Basic and acidic residues" evidence="1">
    <location>
        <begin position="90"/>
        <end position="118"/>
    </location>
</feature>
<evidence type="ECO:0000313" key="3">
    <source>
        <dbReference type="Proteomes" id="UP000053259"/>
    </source>
</evidence>
<dbReference type="AlphaFoldDB" id="A0A0D2A789"/>
<keyword evidence="3" id="KW-1185">Reference proteome</keyword>
<sequence>MHAAHYSRARSVRTKRRAHKGQADFGSRSDSLIGVPTRGARAVPEQSQSSSPSPATNCRASRQWCRPAAKSYLSIDSNEVGQSSNALEVGEGRPEKRGRGAERKRNKGREATRRERTTTKATGWAARHRTVAGQDNDELQRVQREGR</sequence>
<feature type="compositionally biased region" description="Basic and acidic residues" evidence="1">
    <location>
        <begin position="138"/>
        <end position="147"/>
    </location>
</feature>
<dbReference type="EMBL" id="KN847548">
    <property type="protein sequence ID" value="KIW02603.1"/>
    <property type="molecule type" value="Genomic_DNA"/>
</dbReference>
<feature type="region of interest" description="Disordered" evidence="1">
    <location>
        <begin position="1"/>
        <end position="61"/>
    </location>
</feature>
<feature type="compositionally biased region" description="Polar residues" evidence="1">
    <location>
        <begin position="74"/>
        <end position="86"/>
    </location>
</feature>
<dbReference type="GeneID" id="27314025"/>
<dbReference type="Proteomes" id="UP000053259">
    <property type="component" value="Unassembled WGS sequence"/>
</dbReference>
<dbReference type="VEuPathDB" id="FungiDB:PV09_06052"/>
<protein>
    <submittedName>
        <fullName evidence="2">Uncharacterized protein</fullName>
    </submittedName>
</protein>
<proteinExistence type="predicted"/>
<dbReference type="InParanoid" id="A0A0D2A789"/>
<reference evidence="2 3" key="1">
    <citation type="submission" date="2015-01" db="EMBL/GenBank/DDBJ databases">
        <title>The Genome Sequence of Ochroconis gallopava CBS43764.</title>
        <authorList>
            <consortium name="The Broad Institute Genomics Platform"/>
            <person name="Cuomo C."/>
            <person name="de Hoog S."/>
            <person name="Gorbushina A."/>
            <person name="Stielow B."/>
            <person name="Teixiera M."/>
            <person name="Abouelleil A."/>
            <person name="Chapman S.B."/>
            <person name="Priest M."/>
            <person name="Young S.K."/>
            <person name="Wortman J."/>
            <person name="Nusbaum C."/>
            <person name="Birren B."/>
        </authorList>
    </citation>
    <scope>NUCLEOTIDE SEQUENCE [LARGE SCALE GENOMIC DNA]</scope>
    <source>
        <strain evidence="2 3">CBS 43764</strain>
    </source>
</reference>
<name>A0A0D2A789_9PEZI</name>
<dbReference type="HOGENOM" id="CLU_1769511_0_0_1"/>